<sequence length="504" mass="53766">MKRRLFIGSALTVLAGCRREEDILPTEGVTVAELATRLHQGRVGAERVLDYYLGRIAALDRAGPELHAIVEMNPDVRRPGGAGPLRGIPILIKDNIETADAMETTAGSLALLGAPKPAQDATVVKRLREAGAVILGKTNLSEWANIRSPSSTSGWSARGGLTLNPHNLEHSASGSSSGSAVAVAAGLCAAAVGTETNGSIVSPAAACGIVGFKPTMGLISRAGIIPITRWQDTAGPMTQTVRDAALLLNVLAGADARDAATAQAQVAKDYSFTLGPDGLKGRRLGILRSLSGFNRQVWRLFERSLLTLQEAGAILVEDVEIPNHREASSAAWIAMLTEFRQELNAYLIARGGVVKSLAELIAYNEEHRTQEMPYFNQEFFIEAESRNTPEHLAKAMELRQLATRLAGPEGIDRALKKDRLDALICPTNDPAGRIDLGLGDANVRVFSTQAAVAGYPHLTVPMGLAEGLPVGLSFIGPAWSEARLLELGHAYEVSREFVPSRLFV</sequence>
<dbReference type="PROSITE" id="PS51257">
    <property type="entry name" value="PROKAR_LIPOPROTEIN"/>
    <property type="match status" value="1"/>
</dbReference>
<dbReference type="Gene3D" id="3.90.1300.10">
    <property type="entry name" value="Amidase signature (AS) domain"/>
    <property type="match status" value="1"/>
</dbReference>
<dbReference type="RefSeq" id="WP_184207226.1">
    <property type="nucleotide sequence ID" value="NZ_JACHIF010000002.1"/>
</dbReference>
<dbReference type="Pfam" id="PF01425">
    <property type="entry name" value="Amidase"/>
    <property type="match status" value="1"/>
</dbReference>
<feature type="domain" description="Amidase" evidence="1">
    <location>
        <begin position="82"/>
        <end position="485"/>
    </location>
</feature>
<dbReference type="PANTHER" id="PTHR42678:SF34">
    <property type="entry name" value="OS04G0183300 PROTEIN"/>
    <property type="match status" value="1"/>
</dbReference>
<dbReference type="EMBL" id="JACHIF010000002">
    <property type="protein sequence ID" value="MBB5037396.1"/>
    <property type="molecule type" value="Genomic_DNA"/>
</dbReference>
<dbReference type="InterPro" id="IPR036928">
    <property type="entry name" value="AS_sf"/>
</dbReference>
<reference evidence="2 3" key="1">
    <citation type="submission" date="2020-08" db="EMBL/GenBank/DDBJ databases">
        <title>Genomic Encyclopedia of Type Strains, Phase IV (KMG-IV): sequencing the most valuable type-strain genomes for metagenomic binning, comparative biology and taxonomic classification.</title>
        <authorList>
            <person name="Goeker M."/>
        </authorList>
    </citation>
    <scope>NUCLEOTIDE SEQUENCE [LARGE SCALE GENOMIC DNA]</scope>
    <source>
        <strain evidence="2 3">DSM 12251</strain>
    </source>
</reference>
<dbReference type="GO" id="GO:0004040">
    <property type="term" value="F:amidase activity"/>
    <property type="evidence" value="ECO:0007669"/>
    <property type="project" value="UniProtKB-EC"/>
</dbReference>
<dbReference type="AlphaFoldDB" id="A0A7W7YJI9"/>
<gene>
    <name evidence="2" type="ORF">HNQ64_001638</name>
</gene>
<dbReference type="NCBIfam" id="NF006006">
    <property type="entry name" value="PRK08137.1"/>
    <property type="match status" value="1"/>
</dbReference>
<evidence type="ECO:0000313" key="3">
    <source>
        <dbReference type="Proteomes" id="UP000534294"/>
    </source>
</evidence>
<dbReference type="InterPro" id="IPR023631">
    <property type="entry name" value="Amidase_dom"/>
</dbReference>
<organism evidence="2 3">
    <name type="scientific">Prosthecobacter dejongeii</name>
    <dbReference type="NCBI Taxonomy" id="48465"/>
    <lineage>
        <taxon>Bacteria</taxon>
        <taxon>Pseudomonadati</taxon>
        <taxon>Verrucomicrobiota</taxon>
        <taxon>Verrucomicrobiia</taxon>
        <taxon>Verrucomicrobiales</taxon>
        <taxon>Verrucomicrobiaceae</taxon>
        <taxon>Prosthecobacter</taxon>
    </lineage>
</organism>
<evidence type="ECO:0000313" key="2">
    <source>
        <dbReference type="EMBL" id="MBB5037396.1"/>
    </source>
</evidence>
<accession>A0A7W7YJI9</accession>
<keyword evidence="2" id="KW-0378">Hydrolase</keyword>
<dbReference type="SUPFAM" id="SSF75304">
    <property type="entry name" value="Amidase signature (AS) enzymes"/>
    <property type="match status" value="1"/>
</dbReference>
<protein>
    <submittedName>
        <fullName evidence="2">Amidase</fullName>
        <ecNumber evidence="2">3.5.1.4</ecNumber>
    </submittedName>
</protein>
<dbReference type="Proteomes" id="UP000534294">
    <property type="component" value="Unassembled WGS sequence"/>
</dbReference>
<dbReference type="EC" id="3.5.1.4" evidence="2"/>
<keyword evidence="3" id="KW-1185">Reference proteome</keyword>
<comment type="caution">
    <text evidence="2">The sequence shown here is derived from an EMBL/GenBank/DDBJ whole genome shotgun (WGS) entry which is preliminary data.</text>
</comment>
<name>A0A7W7YJI9_9BACT</name>
<evidence type="ECO:0000259" key="1">
    <source>
        <dbReference type="Pfam" id="PF01425"/>
    </source>
</evidence>
<proteinExistence type="predicted"/>
<dbReference type="PANTHER" id="PTHR42678">
    <property type="entry name" value="AMIDASE"/>
    <property type="match status" value="1"/>
</dbReference>